<protein>
    <submittedName>
        <fullName evidence="1">Uncharacterized protein</fullName>
    </submittedName>
</protein>
<dbReference type="AlphaFoldDB" id="A0A835UAE6"/>
<sequence length="450" mass="51385">MEIASCCPVLWHLPLCCRPHPLSTCSLVSLRVSPLRVHCSLSCRGCDDVSSILISLFRSLRKCGLHFGSFQTKCSSHSTMNGSAVETDDYQQDFLKNVLGSEGATVLEKDHEVFQDDGDAVSKYQIDHKMVKVCDKLIVIFMVDKPTTTDWRRLLAFSKNWENLRPYFFIHCQKRADSESDPEMKQKLLRLHRKLKEIDDDVQRHNELLNLIKGAPDDIISIVTKRRKDFTKEFFVHLHNVAQSYFDNPTEQNAHTKLANDCLAALKAFDTAAESMQAVAAAELKFQDILNSPSLDAACRKIDDLAQKKQLDSTFMLMLTKAWSDAKESNLVRDEAKDMLFHLYNTAIGNLQRLVPKDIRIIKFLLKIESTEEQLAALNDAFTPGVELEGENVDCLYSTPERLYTMIRTVVDAYHFSKEGTLIREARDLMSPKLVQKLEKLKILIQKHFL</sequence>
<dbReference type="OrthoDB" id="509361at2759"/>
<dbReference type="InterPro" id="IPR040320">
    <property type="entry name" value="At4g37920-like"/>
</dbReference>
<proteinExistence type="predicted"/>
<dbReference type="GO" id="GO:0009941">
    <property type="term" value="C:chloroplast envelope"/>
    <property type="evidence" value="ECO:0007669"/>
    <property type="project" value="TreeGrafter"/>
</dbReference>
<dbReference type="PANTHER" id="PTHR31755">
    <property type="entry name" value="FOLATE RECEPTOR-LIKE"/>
    <property type="match status" value="1"/>
</dbReference>
<dbReference type="PANTHER" id="PTHR31755:SF3">
    <property type="entry name" value="EXOCYST COMPLEX COMPONENT SEC6"/>
    <property type="match status" value="1"/>
</dbReference>
<evidence type="ECO:0000313" key="1">
    <source>
        <dbReference type="EMBL" id="KAG0452126.1"/>
    </source>
</evidence>
<dbReference type="EMBL" id="JADCNM010000026">
    <property type="protein sequence ID" value="KAG0452126.1"/>
    <property type="molecule type" value="Genomic_DNA"/>
</dbReference>
<name>A0A835UAE6_VANPL</name>
<dbReference type="Proteomes" id="UP000639772">
    <property type="component" value="Unassembled WGS sequence"/>
</dbReference>
<accession>A0A835UAE6</accession>
<evidence type="ECO:0000313" key="2">
    <source>
        <dbReference type="Proteomes" id="UP000639772"/>
    </source>
</evidence>
<comment type="caution">
    <text evidence="1">The sequence shown here is derived from an EMBL/GenBank/DDBJ whole genome shotgun (WGS) entry which is preliminary data.</text>
</comment>
<organism evidence="1 2">
    <name type="scientific">Vanilla planifolia</name>
    <name type="common">Vanilla</name>
    <dbReference type="NCBI Taxonomy" id="51239"/>
    <lineage>
        <taxon>Eukaryota</taxon>
        <taxon>Viridiplantae</taxon>
        <taxon>Streptophyta</taxon>
        <taxon>Embryophyta</taxon>
        <taxon>Tracheophyta</taxon>
        <taxon>Spermatophyta</taxon>
        <taxon>Magnoliopsida</taxon>
        <taxon>Liliopsida</taxon>
        <taxon>Asparagales</taxon>
        <taxon>Orchidaceae</taxon>
        <taxon>Vanilloideae</taxon>
        <taxon>Vanilleae</taxon>
        <taxon>Vanilla</taxon>
    </lineage>
</organism>
<reference evidence="1 2" key="1">
    <citation type="journal article" date="2020" name="Nat. Food">
        <title>A phased Vanilla planifolia genome enables genetic improvement of flavour and production.</title>
        <authorList>
            <person name="Hasing T."/>
            <person name="Tang H."/>
            <person name="Brym M."/>
            <person name="Khazi F."/>
            <person name="Huang T."/>
            <person name="Chambers A.H."/>
        </authorList>
    </citation>
    <scope>NUCLEOTIDE SEQUENCE [LARGE SCALE GENOMIC DNA]</scope>
    <source>
        <tissue evidence="1">Leaf</tissue>
    </source>
</reference>
<dbReference type="GO" id="GO:0009535">
    <property type="term" value="C:chloroplast thylakoid membrane"/>
    <property type="evidence" value="ECO:0007669"/>
    <property type="project" value="TreeGrafter"/>
</dbReference>
<gene>
    <name evidence="1" type="ORF">HPP92_025853</name>
</gene>